<dbReference type="OrthoDB" id="277235at2759"/>
<dbReference type="FunFam" id="1.10.8.10:FF:000031">
    <property type="entry name" value="Elongation factor Ts, mitochondrial"/>
    <property type="match status" value="1"/>
</dbReference>
<evidence type="ECO:0000256" key="5">
    <source>
        <dbReference type="ARBA" id="ARBA00023128"/>
    </source>
</evidence>
<dbReference type="Pfam" id="PF25025">
    <property type="entry name" value="EF-Ts_N"/>
    <property type="match status" value="1"/>
</dbReference>
<dbReference type="FunCoup" id="A0A2J7QSS3">
    <property type="interactions" value="1913"/>
</dbReference>
<proteinExistence type="inferred from homology"/>
<evidence type="ECO:0000256" key="7">
    <source>
        <dbReference type="RuleBase" id="RU000642"/>
    </source>
</evidence>
<evidence type="ECO:0000256" key="4">
    <source>
        <dbReference type="ARBA" id="ARBA00022946"/>
    </source>
</evidence>
<comment type="function">
    <text evidence="6 7">Associates with the EF-Tu.GDP complex and induces the exchange of GDP to GTP. It remains bound to the aminoacyl-tRNA.EF-Tu.GTP complex up to the GTP hydrolysis stage on the ribosome.</text>
</comment>
<dbReference type="GO" id="GO:0070125">
    <property type="term" value="P:mitochondrial translational elongation"/>
    <property type="evidence" value="ECO:0007669"/>
    <property type="project" value="TreeGrafter"/>
</dbReference>
<evidence type="ECO:0000313" key="9">
    <source>
        <dbReference type="EMBL" id="PNF31636.1"/>
    </source>
</evidence>
<comment type="subcellular location">
    <subcellularLocation>
        <location evidence="6">Mitochondrion</location>
    </subcellularLocation>
</comment>
<evidence type="ECO:0000313" key="10">
    <source>
        <dbReference type="Proteomes" id="UP000235965"/>
    </source>
</evidence>
<organism evidence="9 10">
    <name type="scientific">Cryptotermes secundus</name>
    <dbReference type="NCBI Taxonomy" id="105785"/>
    <lineage>
        <taxon>Eukaryota</taxon>
        <taxon>Metazoa</taxon>
        <taxon>Ecdysozoa</taxon>
        <taxon>Arthropoda</taxon>
        <taxon>Hexapoda</taxon>
        <taxon>Insecta</taxon>
        <taxon>Pterygota</taxon>
        <taxon>Neoptera</taxon>
        <taxon>Polyneoptera</taxon>
        <taxon>Dictyoptera</taxon>
        <taxon>Blattodea</taxon>
        <taxon>Blattoidea</taxon>
        <taxon>Termitoidae</taxon>
        <taxon>Kalotermitidae</taxon>
        <taxon>Cryptotermitinae</taxon>
        <taxon>Cryptotermes</taxon>
    </lineage>
</organism>
<reference evidence="9 10" key="1">
    <citation type="submission" date="2017-12" db="EMBL/GenBank/DDBJ databases">
        <title>Hemimetabolous genomes reveal molecular basis of termite eusociality.</title>
        <authorList>
            <person name="Harrison M.C."/>
            <person name="Jongepier E."/>
            <person name="Robertson H.M."/>
            <person name="Arning N."/>
            <person name="Bitard-Feildel T."/>
            <person name="Chao H."/>
            <person name="Childers C.P."/>
            <person name="Dinh H."/>
            <person name="Doddapaneni H."/>
            <person name="Dugan S."/>
            <person name="Gowin J."/>
            <person name="Greiner C."/>
            <person name="Han Y."/>
            <person name="Hu H."/>
            <person name="Hughes D.S.T."/>
            <person name="Huylmans A.-K."/>
            <person name="Kemena C."/>
            <person name="Kremer L.P.M."/>
            <person name="Lee S.L."/>
            <person name="Lopez-Ezquerra A."/>
            <person name="Mallet L."/>
            <person name="Monroy-Kuhn J.M."/>
            <person name="Moser A."/>
            <person name="Murali S.C."/>
            <person name="Muzny D.M."/>
            <person name="Otani S."/>
            <person name="Piulachs M.-D."/>
            <person name="Poelchau M."/>
            <person name="Qu J."/>
            <person name="Schaub F."/>
            <person name="Wada-Katsumata A."/>
            <person name="Worley K.C."/>
            <person name="Xie Q."/>
            <person name="Ylla G."/>
            <person name="Poulsen M."/>
            <person name="Gibbs R.A."/>
            <person name="Schal C."/>
            <person name="Richards S."/>
            <person name="Belles X."/>
            <person name="Korb J."/>
            <person name="Bornberg-Bauer E."/>
        </authorList>
    </citation>
    <scope>NUCLEOTIDE SEQUENCE [LARGE SCALE GENOMIC DNA]</scope>
    <source>
        <tissue evidence="9">Whole body</tissue>
    </source>
</reference>
<dbReference type="InterPro" id="IPR018101">
    <property type="entry name" value="Transl_elong_Ts_CS"/>
</dbReference>
<dbReference type="PROSITE" id="PS01127">
    <property type="entry name" value="EF_TS_2"/>
    <property type="match status" value="1"/>
</dbReference>
<dbReference type="InterPro" id="IPR036402">
    <property type="entry name" value="EF-Ts_dimer_sf"/>
</dbReference>
<feature type="domain" description="Translation elongation factor EFTs/EF1B dimerisation" evidence="8">
    <location>
        <begin position="96"/>
        <end position="217"/>
    </location>
</feature>
<keyword evidence="2 6" id="KW-0251">Elongation factor</keyword>
<dbReference type="Gene3D" id="1.10.8.10">
    <property type="entry name" value="DNA helicase RuvA subunit, C-terminal domain"/>
    <property type="match status" value="1"/>
</dbReference>
<dbReference type="GO" id="GO:0003746">
    <property type="term" value="F:translation elongation factor activity"/>
    <property type="evidence" value="ECO:0007669"/>
    <property type="project" value="UniProtKB-UniRule"/>
</dbReference>
<keyword evidence="3 6" id="KW-0648">Protein biosynthesis</keyword>
<dbReference type="SUPFAM" id="SSF54713">
    <property type="entry name" value="Elongation factor Ts (EF-Ts), dimerisation domain"/>
    <property type="match status" value="1"/>
</dbReference>
<dbReference type="EMBL" id="NEVH01011227">
    <property type="protein sequence ID" value="PNF31636.1"/>
    <property type="molecule type" value="Genomic_DNA"/>
</dbReference>
<gene>
    <name evidence="9" type="ORF">B7P43_G17184</name>
</gene>
<dbReference type="Proteomes" id="UP000235965">
    <property type="component" value="Unassembled WGS sequence"/>
</dbReference>
<dbReference type="InterPro" id="IPR001816">
    <property type="entry name" value="Transl_elong_EFTs/EF1B"/>
</dbReference>
<dbReference type="InterPro" id="IPR009060">
    <property type="entry name" value="UBA-like_sf"/>
</dbReference>
<evidence type="ECO:0000256" key="3">
    <source>
        <dbReference type="ARBA" id="ARBA00022917"/>
    </source>
</evidence>
<dbReference type="PANTHER" id="PTHR11741">
    <property type="entry name" value="ELONGATION FACTOR TS"/>
    <property type="match status" value="1"/>
</dbReference>
<dbReference type="STRING" id="105785.A0A2J7QSS3"/>
<dbReference type="InterPro" id="IPR014039">
    <property type="entry name" value="Transl_elong_EFTs/EF1B_dimer"/>
</dbReference>
<dbReference type="CDD" id="cd14275">
    <property type="entry name" value="UBA_EF-Ts"/>
    <property type="match status" value="1"/>
</dbReference>
<dbReference type="HAMAP" id="MF_00050">
    <property type="entry name" value="EF_Ts"/>
    <property type="match status" value="1"/>
</dbReference>
<evidence type="ECO:0000259" key="8">
    <source>
        <dbReference type="Pfam" id="PF00889"/>
    </source>
</evidence>
<dbReference type="InParanoid" id="A0A2J7QSS3"/>
<evidence type="ECO:0000256" key="1">
    <source>
        <dbReference type="ARBA" id="ARBA00005532"/>
    </source>
</evidence>
<dbReference type="AlphaFoldDB" id="A0A2J7QSS3"/>
<dbReference type="Gene3D" id="3.30.479.20">
    <property type="entry name" value="Elongation factor Ts, dimerisation domain"/>
    <property type="match status" value="1"/>
</dbReference>
<dbReference type="PANTHER" id="PTHR11741:SF0">
    <property type="entry name" value="ELONGATION FACTOR TS, MITOCHONDRIAL"/>
    <property type="match status" value="1"/>
</dbReference>
<accession>A0A2J7QSS3</accession>
<dbReference type="NCBIfam" id="TIGR00116">
    <property type="entry name" value="tsf"/>
    <property type="match status" value="1"/>
</dbReference>
<keyword evidence="4" id="KW-0809">Transit peptide</keyword>
<sequence length="252" mass="27596">MVSFKMISNHFVRIFHSGQSFWNSVNKSFLGKLRKKTGYTFANCRKALELHDGDMEKAEKWLHEQAQALGWAKATKLEGRPTAQGLVGVAVNQNIATIVEVNCETDFVARNKTFQTLVDSVASACLRFAVKQTTGSALTKIELDSERLKSLPGEDGKPLSDHTALLIGSVGENVALRRACFFQASKGILVAGYTHPAPQKSNRTLFGKYGALVSFKQVLPGTPAEETVAKLPVEQLGRLLCQHIIGQQIVIL</sequence>
<dbReference type="GO" id="GO:0005739">
    <property type="term" value="C:mitochondrion"/>
    <property type="evidence" value="ECO:0007669"/>
    <property type="project" value="UniProtKB-SubCell"/>
</dbReference>
<keyword evidence="5 6" id="KW-0496">Mitochondrion</keyword>
<comment type="caution">
    <text evidence="9">The sequence shown here is derived from an EMBL/GenBank/DDBJ whole genome shotgun (WGS) entry which is preliminary data.</text>
</comment>
<evidence type="ECO:0000256" key="6">
    <source>
        <dbReference type="HAMAP-Rule" id="MF_03135"/>
    </source>
</evidence>
<dbReference type="Pfam" id="PF00889">
    <property type="entry name" value="EF_TS"/>
    <property type="match status" value="1"/>
</dbReference>
<name>A0A2J7QSS3_9NEOP</name>
<protein>
    <recommendedName>
        <fullName evidence="6">Elongation factor Ts, mitochondrial</fullName>
        <shortName evidence="6">EF-Ts</shortName>
        <shortName evidence="6">EF-TsMt</shortName>
    </recommendedName>
</protein>
<keyword evidence="10" id="KW-1185">Reference proteome</keyword>
<comment type="similarity">
    <text evidence="1 6 7">Belongs to the EF-Ts family.</text>
</comment>
<dbReference type="SUPFAM" id="SSF46934">
    <property type="entry name" value="UBA-like"/>
    <property type="match status" value="1"/>
</dbReference>
<evidence type="ECO:0000256" key="2">
    <source>
        <dbReference type="ARBA" id="ARBA00022768"/>
    </source>
</evidence>